<organism evidence="1 2">
    <name type="scientific">Streptococcus anginosus DORA_7</name>
    <dbReference type="NCBI Taxonomy" id="1403946"/>
    <lineage>
        <taxon>Bacteria</taxon>
        <taxon>Bacillati</taxon>
        <taxon>Bacillota</taxon>
        <taxon>Bacilli</taxon>
        <taxon>Lactobacillales</taxon>
        <taxon>Streptococcaceae</taxon>
        <taxon>Streptococcus</taxon>
        <taxon>Streptococcus anginosus group</taxon>
    </lineage>
</organism>
<dbReference type="EMBL" id="AZMF01000127">
    <property type="protein sequence ID" value="ETI84393.1"/>
    <property type="molecule type" value="Genomic_DNA"/>
</dbReference>
<gene>
    <name evidence="1" type="ORF">Q615_SPAC00127G0037</name>
</gene>
<proteinExistence type="predicted"/>
<dbReference type="Proteomes" id="UP000018846">
    <property type="component" value="Unassembled WGS sequence"/>
</dbReference>
<name>W1TYK2_STRAP</name>
<protein>
    <submittedName>
        <fullName evidence="1">Uncharacterized protein</fullName>
    </submittedName>
</protein>
<evidence type="ECO:0000313" key="1">
    <source>
        <dbReference type="EMBL" id="ETI84393.1"/>
    </source>
</evidence>
<evidence type="ECO:0000313" key="2">
    <source>
        <dbReference type="Proteomes" id="UP000018846"/>
    </source>
</evidence>
<accession>W1TYK2</accession>
<reference evidence="1 2" key="1">
    <citation type="submission" date="2013-12" db="EMBL/GenBank/DDBJ databases">
        <title>A Varibaculum cambriense genome reconstructed from a premature infant gut community with otherwise low bacterial novelty that shifts toward anaerobic metabolism during the third week of life.</title>
        <authorList>
            <person name="Brown C.T."/>
            <person name="Sharon I."/>
            <person name="Thomas B.C."/>
            <person name="Castelle C.J."/>
            <person name="Morowitz M.J."/>
            <person name="Banfield J.F."/>
        </authorList>
    </citation>
    <scope>NUCLEOTIDE SEQUENCE [LARGE SCALE GENOMIC DNA]</scope>
    <source>
        <strain evidence="2">DORA_7</strain>
    </source>
</reference>
<sequence>MKFFKLSFLKEIYKPTLSFSGYTKFIKKKEVSPMTVNIKVHYNKTFKKSVKESEMYGK</sequence>
<dbReference type="AlphaFoldDB" id="W1TYK2"/>
<comment type="caution">
    <text evidence="1">The sequence shown here is derived from an EMBL/GenBank/DDBJ whole genome shotgun (WGS) entry which is preliminary data.</text>
</comment>